<dbReference type="HOGENOM" id="CLU_028200_3_7_1"/>
<evidence type="ECO:0000259" key="8">
    <source>
        <dbReference type="Pfam" id="PF20684"/>
    </source>
</evidence>
<dbReference type="AlphaFoldDB" id="D4ANI7"/>
<evidence type="ECO:0000256" key="3">
    <source>
        <dbReference type="ARBA" id="ARBA00022989"/>
    </source>
</evidence>
<reference evidence="10" key="1">
    <citation type="journal article" date="2011" name="Genome Biol.">
        <title>Comparative and functional genomics provide insights into the pathogenicity of dermatophytic fungi.</title>
        <authorList>
            <person name="Burmester A."/>
            <person name="Shelest E."/>
            <person name="Gloeckner G."/>
            <person name="Heddergott C."/>
            <person name="Schindler S."/>
            <person name="Staib P."/>
            <person name="Heidel A."/>
            <person name="Felder M."/>
            <person name="Petzold A."/>
            <person name="Szafranski K."/>
            <person name="Feuermann M."/>
            <person name="Pedruzzi I."/>
            <person name="Priebe S."/>
            <person name="Groth M."/>
            <person name="Winkler R."/>
            <person name="Li W."/>
            <person name="Kniemeyer O."/>
            <person name="Schroeckh V."/>
            <person name="Hertweck C."/>
            <person name="Hube B."/>
            <person name="White T.C."/>
            <person name="Platzer M."/>
            <person name="Guthke R."/>
            <person name="Heitman J."/>
            <person name="Woestemeyer J."/>
            <person name="Zipfel P.F."/>
            <person name="Monod M."/>
            <person name="Brakhage A.A."/>
        </authorList>
    </citation>
    <scope>NUCLEOTIDE SEQUENCE [LARGE SCALE GENOMIC DNA]</scope>
    <source>
        <strain evidence="10">ATCC MYA-4681 / CBS 112371</strain>
    </source>
</reference>
<evidence type="ECO:0000256" key="4">
    <source>
        <dbReference type="ARBA" id="ARBA00023136"/>
    </source>
</evidence>
<feature type="compositionally biased region" description="Polar residues" evidence="6">
    <location>
        <begin position="281"/>
        <end position="293"/>
    </location>
</feature>
<keyword evidence="3 7" id="KW-1133">Transmembrane helix</keyword>
<dbReference type="InterPro" id="IPR052337">
    <property type="entry name" value="SAT4-like"/>
</dbReference>
<sequence>MLMSGPEYLGTTVLVFAWFLAAVAIGIVGTRLYVRWRIVEKYTVDDGLILIALVSLTGILLKTRNGTELSKEQIKYTVKWVYLCEFFSIMSPGVSRIAYASLLLGILPPIKWRSRILWTLIWIQFVVDVGTVIISFVQCRPINKFWDSSVPGHCWAPTVQQYVGFFQGIDLVLAVFPASLLWNLNMEMRKKVSLSLLMGLGIIYVDNADWIIYRIKSAMIASIIKTVQLQAITAKADITYAMAHLATWWTLEAYLVIIATSIPTLRPIMSTNRQGDKSKRPNISDSHQASYVHSKQFESSDDPKLLDRSCGSRNSTPNNGEVYLMEEGLRQGGYSSEGVDGIKKETTIGVTYETATRKDQRASMGAGFE</sequence>
<comment type="subcellular location">
    <subcellularLocation>
        <location evidence="1">Membrane</location>
        <topology evidence="1">Multi-pass membrane protein</topology>
    </subcellularLocation>
</comment>
<feature type="transmembrane region" description="Helical" evidence="7">
    <location>
        <begin position="162"/>
        <end position="182"/>
    </location>
</feature>
<dbReference type="GeneID" id="9521876"/>
<comment type="caution">
    <text evidence="9">The sequence shown here is derived from an EMBL/GenBank/DDBJ whole genome shotgun (WGS) entry which is preliminary data.</text>
</comment>
<dbReference type="PANTHER" id="PTHR33048:SF146">
    <property type="entry name" value="INTEGRAL MEMBRANE PROTEIN"/>
    <property type="match status" value="1"/>
</dbReference>
<feature type="compositionally biased region" description="Basic and acidic residues" evidence="6">
    <location>
        <begin position="295"/>
        <end position="307"/>
    </location>
</feature>
<feature type="transmembrane region" description="Helical" evidence="7">
    <location>
        <begin position="194"/>
        <end position="213"/>
    </location>
</feature>
<evidence type="ECO:0000256" key="7">
    <source>
        <dbReference type="SAM" id="Phobius"/>
    </source>
</evidence>
<dbReference type="Pfam" id="PF20684">
    <property type="entry name" value="Fung_rhodopsin"/>
    <property type="match status" value="1"/>
</dbReference>
<feature type="transmembrane region" description="Helical" evidence="7">
    <location>
        <begin position="80"/>
        <end position="104"/>
    </location>
</feature>
<dbReference type="GO" id="GO:0016020">
    <property type="term" value="C:membrane"/>
    <property type="evidence" value="ECO:0007669"/>
    <property type="project" value="UniProtKB-SubCell"/>
</dbReference>
<dbReference type="KEGG" id="abe:ARB_05792"/>
<dbReference type="OMA" id="WTLIWIQ"/>
<keyword evidence="2 7" id="KW-0812">Transmembrane</keyword>
<name>D4ANI7_ARTBC</name>
<proteinExistence type="inferred from homology"/>
<accession>D4ANI7</accession>
<feature type="region of interest" description="Disordered" evidence="6">
    <location>
        <begin position="269"/>
        <end position="324"/>
    </location>
</feature>
<dbReference type="Proteomes" id="UP000008866">
    <property type="component" value="Unassembled WGS sequence"/>
</dbReference>
<keyword evidence="4 7" id="KW-0472">Membrane</keyword>
<evidence type="ECO:0000256" key="5">
    <source>
        <dbReference type="ARBA" id="ARBA00038359"/>
    </source>
</evidence>
<evidence type="ECO:0000256" key="2">
    <source>
        <dbReference type="ARBA" id="ARBA00022692"/>
    </source>
</evidence>
<dbReference type="eggNOG" id="ENOG502SHS7">
    <property type="taxonomic scope" value="Eukaryota"/>
</dbReference>
<feature type="transmembrane region" description="Helical" evidence="7">
    <location>
        <begin position="12"/>
        <end position="30"/>
    </location>
</feature>
<evidence type="ECO:0000313" key="10">
    <source>
        <dbReference type="Proteomes" id="UP000008866"/>
    </source>
</evidence>
<dbReference type="RefSeq" id="XP_003016393.1">
    <property type="nucleotide sequence ID" value="XM_003016347.1"/>
</dbReference>
<evidence type="ECO:0000313" key="9">
    <source>
        <dbReference type="EMBL" id="EFE35748.1"/>
    </source>
</evidence>
<comment type="similarity">
    <text evidence="5">Belongs to the SAT4 family.</text>
</comment>
<organism evidence="9 10">
    <name type="scientific">Arthroderma benhamiae (strain ATCC MYA-4681 / CBS 112371)</name>
    <name type="common">Trichophyton mentagrophytes</name>
    <dbReference type="NCBI Taxonomy" id="663331"/>
    <lineage>
        <taxon>Eukaryota</taxon>
        <taxon>Fungi</taxon>
        <taxon>Dikarya</taxon>
        <taxon>Ascomycota</taxon>
        <taxon>Pezizomycotina</taxon>
        <taxon>Eurotiomycetes</taxon>
        <taxon>Eurotiomycetidae</taxon>
        <taxon>Onygenales</taxon>
        <taxon>Arthrodermataceae</taxon>
        <taxon>Trichophyton</taxon>
    </lineage>
</organism>
<feature type="transmembrane region" description="Helical" evidence="7">
    <location>
        <begin position="116"/>
        <end position="137"/>
    </location>
</feature>
<protein>
    <submittedName>
        <fullName evidence="9">Integral membrane protein</fullName>
    </submittedName>
</protein>
<dbReference type="InterPro" id="IPR049326">
    <property type="entry name" value="Rhodopsin_dom_fungi"/>
</dbReference>
<dbReference type="PANTHER" id="PTHR33048">
    <property type="entry name" value="PTH11-LIKE INTEGRAL MEMBRANE PROTEIN (AFU_ORTHOLOGUE AFUA_5G11245)"/>
    <property type="match status" value="1"/>
</dbReference>
<feature type="transmembrane region" description="Helical" evidence="7">
    <location>
        <begin position="42"/>
        <end position="60"/>
    </location>
</feature>
<keyword evidence="10" id="KW-1185">Reference proteome</keyword>
<gene>
    <name evidence="9" type="ORF">ARB_05792</name>
</gene>
<evidence type="ECO:0000256" key="1">
    <source>
        <dbReference type="ARBA" id="ARBA00004141"/>
    </source>
</evidence>
<feature type="domain" description="Rhodopsin" evidence="8">
    <location>
        <begin position="31"/>
        <end position="270"/>
    </location>
</feature>
<evidence type="ECO:0000256" key="6">
    <source>
        <dbReference type="SAM" id="MobiDB-lite"/>
    </source>
</evidence>
<dbReference type="EMBL" id="ABSU01000003">
    <property type="protein sequence ID" value="EFE35748.1"/>
    <property type="molecule type" value="Genomic_DNA"/>
</dbReference>